<dbReference type="GO" id="GO:0016020">
    <property type="term" value="C:membrane"/>
    <property type="evidence" value="ECO:0007669"/>
    <property type="project" value="UniProtKB-SubCell"/>
</dbReference>
<dbReference type="Proteomes" id="UP000826300">
    <property type="component" value="Chromosome"/>
</dbReference>
<name>A0A8G0ZZJ3_9RHOB</name>
<keyword evidence="7 9" id="KW-1133">Transmembrane helix</keyword>
<accession>A0A8G0ZZJ3</accession>
<evidence type="ECO:0000256" key="8">
    <source>
        <dbReference type="ARBA" id="ARBA00023136"/>
    </source>
</evidence>
<dbReference type="AlphaFoldDB" id="A0A8G0ZZJ3"/>
<dbReference type="InterPro" id="IPR029044">
    <property type="entry name" value="Nucleotide-diphossugar_trans"/>
</dbReference>
<keyword evidence="6 9" id="KW-0812">Transmembrane</keyword>
<dbReference type="EMBL" id="CP069370">
    <property type="protein sequence ID" value="QYZ72036.1"/>
    <property type="molecule type" value="Genomic_DNA"/>
</dbReference>
<keyword evidence="5" id="KW-0808">Transferase</keyword>
<gene>
    <name evidence="10" type="ORF">JO391_19085</name>
</gene>
<evidence type="ECO:0000256" key="6">
    <source>
        <dbReference type="ARBA" id="ARBA00022692"/>
    </source>
</evidence>
<dbReference type="GO" id="GO:0008120">
    <property type="term" value="F:ceramide glucosyltransferase activity"/>
    <property type="evidence" value="ECO:0007669"/>
    <property type="project" value="TreeGrafter"/>
</dbReference>
<evidence type="ECO:0000313" key="10">
    <source>
        <dbReference type="EMBL" id="QYZ72036.1"/>
    </source>
</evidence>
<keyword evidence="8 9" id="KW-0472">Membrane</keyword>
<evidence type="ECO:0000256" key="5">
    <source>
        <dbReference type="ARBA" id="ARBA00022679"/>
    </source>
</evidence>
<evidence type="ECO:0000256" key="1">
    <source>
        <dbReference type="ARBA" id="ARBA00004141"/>
    </source>
</evidence>
<comment type="pathway">
    <text evidence="3">Sphingolipid metabolism.</text>
</comment>
<keyword evidence="4" id="KW-0328">Glycosyltransferase</keyword>
<evidence type="ECO:0000313" key="11">
    <source>
        <dbReference type="Proteomes" id="UP000826300"/>
    </source>
</evidence>
<organism evidence="10 11">
    <name type="scientific">Neotabrizicola shimadae</name>
    <dbReference type="NCBI Taxonomy" id="2807096"/>
    <lineage>
        <taxon>Bacteria</taxon>
        <taxon>Pseudomonadati</taxon>
        <taxon>Pseudomonadota</taxon>
        <taxon>Alphaproteobacteria</taxon>
        <taxon>Rhodobacterales</taxon>
        <taxon>Paracoccaceae</taxon>
        <taxon>Neotabrizicola</taxon>
    </lineage>
</organism>
<protein>
    <submittedName>
        <fullName evidence="10">Glycosyltransferase</fullName>
    </submittedName>
</protein>
<proteinExistence type="predicted"/>
<evidence type="ECO:0000256" key="4">
    <source>
        <dbReference type="ARBA" id="ARBA00022676"/>
    </source>
</evidence>
<comment type="pathway">
    <text evidence="2">Lipid metabolism; sphingolipid metabolism.</text>
</comment>
<dbReference type="KEGG" id="nsm:JO391_19085"/>
<sequence>MIQLNRRLPATGQPPEITLIRPVCGVDPFDEMTLGSSFRLSPPAAEILFCAASESDAAVPLVRRLIAEHPRVNARLMVGEQRISGNPKLNNVARAWDRAAHDWIAMADSNLMLPPDYLATLSAAWTPGTGLVSSPAWGWQPRGMAARVEAAVLNGNQARVQLAAAALDAGFAQGKTLFFNRRILNKAGGLAVLGRELAEDVAATKAIRSLGLKVRLVPRPFAQPIGRRSWRAVWDRQLRWSRVRRAGFPALFLLEPLNGPFLPALMVLPLGILPALAVIGLWYAAEAVLALRAGWPMGPADLAASLVRDLMLPAIWVATFARPGFTWRGNDMAPARPAE</sequence>
<evidence type="ECO:0000256" key="2">
    <source>
        <dbReference type="ARBA" id="ARBA00004760"/>
    </source>
</evidence>
<dbReference type="Pfam" id="PF13506">
    <property type="entry name" value="Glyco_transf_21"/>
    <property type="match status" value="1"/>
</dbReference>
<evidence type="ECO:0000256" key="9">
    <source>
        <dbReference type="SAM" id="Phobius"/>
    </source>
</evidence>
<dbReference type="InterPro" id="IPR025993">
    <property type="entry name" value="Ceramide_glucosylTrfase"/>
</dbReference>
<dbReference type="PANTHER" id="PTHR12726:SF0">
    <property type="entry name" value="CERAMIDE GLUCOSYLTRANSFERASE"/>
    <property type="match status" value="1"/>
</dbReference>
<dbReference type="GO" id="GO:0006679">
    <property type="term" value="P:glucosylceramide biosynthetic process"/>
    <property type="evidence" value="ECO:0007669"/>
    <property type="project" value="TreeGrafter"/>
</dbReference>
<keyword evidence="11" id="KW-1185">Reference proteome</keyword>
<reference evidence="10" key="1">
    <citation type="submission" date="2021-02" db="EMBL/GenBank/DDBJ databases">
        <title>Rhodobacter shimadae sp. nov., an aerobic anoxygenic phototrophic bacterium isolated from a hot spring.</title>
        <authorList>
            <person name="Muramatsu S."/>
            <person name="Haruta S."/>
            <person name="Hirose S."/>
            <person name="Hanada S."/>
        </authorList>
    </citation>
    <scope>NUCLEOTIDE SEQUENCE</scope>
    <source>
        <strain evidence="10">N10</strain>
    </source>
</reference>
<feature type="transmembrane region" description="Helical" evidence="9">
    <location>
        <begin position="261"/>
        <end position="285"/>
    </location>
</feature>
<dbReference type="CDD" id="cd02520">
    <property type="entry name" value="Glucosylceramide_synthase"/>
    <property type="match status" value="1"/>
</dbReference>
<dbReference type="Gene3D" id="3.90.550.10">
    <property type="entry name" value="Spore Coat Polysaccharide Biosynthesis Protein SpsA, Chain A"/>
    <property type="match status" value="1"/>
</dbReference>
<dbReference type="PANTHER" id="PTHR12726">
    <property type="entry name" value="CERAMIDE GLUCOSYLTRANSFERASE"/>
    <property type="match status" value="1"/>
</dbReference>
<evidence type="ECO:0000256" key="3">
    <source>
        <dbReference type="ARBA" id="ARBA00004991"/>
    </source>
</evidence>
<dbReference type="SUPFAM" id="SSF53448">
    <property type="entry name" value="Nucleotide-diphospho-sugar transferases"/>
    <property type="match status" value="1"/>
</dbReference>
<evidence type="ECO:0000256" key="7">
    <source>
        <dbReference type="ARBA" id="ARBA00022989"/>
    </source>
</evidence>
<comment type="subcellular location">
    <subcellularLocation>
        <location evidence="1">Membrane</location>
        <topology evidence="1">Multi-pass membrane protein</topology>
    </subcellularLocation>
</comment>